<protein>
    <submittedName>
        <fullName evidence="2">Uncharacterized protein</fullName>
    </submittedName>
</protein>
<dbReference type="AlphaFoldDB" id="M2YMF8"/>
<sequence>MADLRDVARYQQHANSFSSSPQRTNTNTDLQSTAYHGAAGNIGSNWNAPPAIRLDKDGFQDIQLYDSPRNVQQRAVTTSTTAREGLGNRLLSTLQQQSVSPTATALARSGTALHNRARSWAAYVPKLNTTSVQSSPTKSQPRPPNKLFGDLFHGESAPVQLGVPTSPTKELDESELVMEYKSGLTERPGARHARRESTMSVASTKGPAKSSWFSRRPIMPGPGCTSAKANVAEDEMLSMNINSSLFPQGPGDPLSPQAYNDLLLNATNLLQRMQASYKDKVEFIANIRPEMDAQKEEVEETEIRSAHLKRQLEDLGMQNQEQKKVNEELLIKLSEEKVKLQEEREKNKTIRLVPRDTEGGTSDEESHRRGKRRSAGNASDSGFESDADTASMLSSGVETPGSYRQSHFTLATDHDTIRRRAHSPRESVASSNAWSGSTKQSLGETAAWNTVEQLRDENRQLRMQMEQMQHTVQSCIEMVNGLTSGMTSGSKIQPYNDD</sequence>
<proteinExistence type="predicted"/>
<dbReference type="STRING" id="675120.M2YMF8"/>
<evidence type="ECO:0000313" key="2">
    <source>
        <dbReference type="EMBL" id="EME43181.1"/>
    </source>
</evidence>
<reference evidence="3" key="1">
    <citation type="journal article" date="2012" name="PLoS Genet.">
        <title>The genomes of the fungal plant pathogens Cladosporium fulvum and Dothistroma septosporum reveal adaptation to different hosts and lifestyles but also signatures of common ancestry.</title>
        <authorList>
            <person name="de Wit P.J.G.M."/>
            <person name="van der Burgt A."/>
            <person name="Oekmen B."/>
            <person name="Stergiopoulos I."/>
            <person name="Abd-Elsalam K.A."/>
            <person name="Aerts A.L."/>
            <person name="Bahkali A.H."/>
            <person name="Beenen H.G."/>
            <person name="Chettri P."/>
            <person name="Cox M.P."/>
            <person name="Datema E."/>
            <person name="de Vries R.P."/>
            <person name="Dhillon B."/>
            <person name="Ganley A.R."/>
            <person name="Griffiths S.A."/>
            <person name="Guo Y."/>
            <person name="Hamelin R.C."/>
            <person name="Henrissat B."/>
            <person name="Kabir M.S."/>
            <person name="Jashni M.K."/>
            <person name="Kema G."/>
            <person name="Klaubauf S."/>
            <person name="Lapidus A."/>
            <person name="Levasseur A."/>
            <person name="Lindquist E."/>
            <person name="Mehrabi R."/>
            <person name="Ohm R.A."/>
            <person name="Owen T.J."/>
            <person name="Salamov A."/>
            <person name="Schwelm A."/>
            <person name="Schijlen E."/>
            <person name="Sun H."/>
            <person name="van den Burg H.A."/>
            <person name="van Ham R.C.H.J."/>
            <person name="Zhang S."/>
            <person name="Goodwin S.B."/>
            <person name="Grigoriev I.V."/>
            <person name="Collemare J."/>
            <person name="Bradshaw R.E."/>
        </authorList>
    </citation>
    <scope>NUCLEOTIDE SEQUENCE [LARGE SCALE GENOMIC DNA]</scope>
    <source>
        <strain evidence="3">NZE10 / CBS 128990</strain>
    </source>
</reference>
<reference evidence="2 3" key="2">
    <citation type="journal article" date="2012" name="PLoS Pathog.">
        <title>Diverse lifestyles and strategies of plant pathogenesis encoded in the genomes of eighteen Dothideomycetes fungi.</title>
        <authorList>
            <person name="Ohm R.A."/>
            <person name="Feau N."/>
            <person name="Henrissat B."/>
            <person name="Schoch C.L."/>
            <person name="Horwitz B.A."/>
            <person name="Barry K.W."/>
            <person name="Condon B.J."/>
            <person name="Copeland A.C."/>
            <person name="Dhillon B."/>
            <person name="Glaser F."/>
            <person name="Hesse C.N."/>
            <person name="Kosti I."/>
            <person name="LaButti K."/>
            <person name="Lindquist E.A."/>
            <person name="Lucas S."/>
            <person name="Salamov A.A."/>
            <person name="Bradshaw R.E."/>
            <person name="Ciuffetti L."/>
            <person name="Hamelin R.C."/>
            <person name="Kema G.H.J."/>
            <person name="Lawrence C."/>
            <person name="Scott J.A."/>
            <person name="Spatafora J.W."/>
            <person name="Turgeon B.G."/>
            <person name="de Wit P.J.G.M."/>
            <person name="Zhong S."/>
            <person name="Goodwin S.B."/>
            <person name="Grigoriev I.V."/>
        </authorList>
    </citation>
    <scope>NUCLEOTIDE SEQUENCE [LARGE SCALE GENOMIC DNA]</scope>
    <source>
        <strain evidence="3">NZE10 / CBS 128990</strain>
    </source>
</reference>
<feature type="region of interest" description="Disordered" evidence="1">
    <location>
        <begin position="1"/>
        <end position="44"/>
    </location>
</feature>
<dbReference type="OrthoDB" id="5377009at2759"/>
<dbReference type="HOGENOM" id="CLU_608551_0_0_1"/>
<evidence type="ECO:0000256" key="1">
    <source>
        <dbReference type="SAM" id="MobiDB-lite"/>
    </source>
</evidence>
<feature type="compositionally biased region" description="Polar residues" evidence="1">
    <location>
        <begin position="12"/>
        <end position="34"/>
    </location>
</feature>
<feature type="compositionally biased region" description="Basic and acidic residues" evidence="1">
    <location>
        <begin position="340"/>
        <end position="358"/>
    </location>
</feature>
<keyword evidence="3" id="KW-1185">Reference proteome</keyword>
<name>M2YMF8_DOTSN</name>
<feature type="region of interest" description="Disordered" evidence="1">
    <location>
        <begin position="340"/>
        <end position="446"/>
    </location>
</feature>
<evidence type="ECO:0000313" key="3">
    <source>
        <dbReference type="Proteomes" id="UP000016933"/>
    </source>
</evidence>
<feature type="compositionally biased region" description="Polar residues" evidence="1">
    <location>
        <begin position="391"/>
        <end position="409"/>
    </location>
</feature>
<dbReference type="EMBL" id="KB446540">
    <property type="protein sequence ID" value="EME43181.1"/>
    <property type="molecule type" value="Genomic_DNA"/>
</dbReference>
<feature type="compositionally biased region" description="Polar residues" evidence="1">
    <location>
        <begin position="428"/>
        <end position="446"/>
    </location>
</feature>
<accession>M2YMF8</accession>
<feature type="region of interest" description="Disordered" evidence="1">
    <location>
        <begin position="184"/>
        <end position="219"/>
    </location>
</feature>
<dbReference type="OMA" id="SDWFQGK"/>
<organism evidence="2 3">
    <name type="scientific">Dothistroma septosporum (strain NZE10 / CBS 128990)</name>
    <name type="common">Red band needle blight fungus</name>
    <name type="synonym">Mycosphaerella pini</name>
    <dbReference type="NCBI Taxonomy" id="675120"/>
    <lineage>
        <taxon>Eukaryota</taxon>
        <taxon>Fungi</taxon>
        <taxon>Dikarya</taxon>
        <taxon>Ascomycota</taxon>
        <taxon>Pezizomycotina</taxon>
        <taxon>Dothideomycetes</taxon>
        <taxon>Dothideomycetidae</taxon>
        <taxon>Mycosphaerellales</taxon>
        <taxon>Mycosphaerellaceae</taxon>
        <taxon>Dothistroma</taxon>
    </lineage>
</organism>
<gene>
    <name evidence="2" type="ORF">DOTSEDRAFT_72534</name>
</gene>
<dbReference type="Proteomes" id="UP000016933">
    <property type="component" value="Unassembled WGS sequence"/>
</dbReference>
<dbReference type="eggNOG" id="ENOG502SCZX">
    <property type="taxonomic scope" value="Eukaryota"/>
</dbReference>